<dbReference type="AlphaFoldDB" id="A0A0C2T0H1"/>
<accession>A0A0C2T0H1</accession>
<sequence>MSVKGKMSFYLRLPALIPKSLSLPRTNCVDACDLSADEDIPLAILKHFRSASIISGPRTLQRVRRMAVELDINSESPLTQLLLKSAPPLHQNQFPFVSHVEPKKLALQVIPVQPKKATVLYPVGPVRPMMCIVPDCPHEKKRHKWPTDPRLLCPPASLKRHEHQIPHITHAFKRNPDLLFPDGIKSIAFDGASAVCHRTGTQCTERCR</sequence>
<evidence type="ECO:0000313" key="2">
    <source>
        <dbReference type="Proteomes" id="UP000054549"/>
    </source>
</evidence>
<evidence type="ECO:0000313" key="1">
    <source>
        <dbReference type="EMBL" id="KIL59934.1"/>
    </source>
</evidence>
<protein>
    <submittedName>
        <fullName evidence="1">Uncharacterized protein</fullName>
    </submittedName>
</protein>
<name>A0A0C2T0H1_AMAMK</name>
<gene>
    <name evidence="1" type="ORF">M378DRAFT_961693</name>
</gene>
<dbReference type="InParanoid" id="A0A0C2T0H1"/>
<dbReference type="HOGENOM" id="CLU_1320579_0_0_1"/>
<reference evidence="1 2" key="1">
    <citation type="submission" date="2014-04" db="EMBL/GenBank/DDBJ databases">
        <title>Evolutionary Origins and Diversification of the Mycorrhizal Mutualists.</title>
        <authorList>
            <consortium name="DOE Joint Genome Institute"/>
            <consortium name="Mycorrhizal Genomics Consortium"/>
            <person name="Kohler A."/>
            <person name="Kuo A."/>
            <person name="Nagy L.G."/>
            <person name="Floudas D."/>
            <person name="Copeland A."/>
            <person name="Barry K.W."/>
            <person name="Cichocki N."/>
            <person name="Veneault-Fourrey C."/>
            <person name="LaButti K."/>
            <person name="Lindquist E.A."/>
            <person name="Lipzen A."/>
            <person name="Lundell T."/>
            <person name="Morin E."/>
            <person name="Murat C."/>
            <person name="Riley R."/>
            <person name="Ohm R."/>
            <person name="Sun H."/>
            <person name="Tunlid A."/>
            <person name="Henrissat B."/>
            <person name="Grigoriev I.V."/>
            <person name="Hibbett D.S."/>
            <person name="Martin F."/>
        </authorList>
    </citation>
    <scope>NUCLEOTIDE SEQUENCE [LARGE SCALE GENOMIC DNA]</scope>
    <source>
        <strain evidence="1 2">Koide BX008</strain>
    </source>
</reference>
<proteinExistence type="predicted"/>
<organism evidence="1 2">
    <name type="scientific">Amanita muscaria (strain Koide BX008)</name>
    <dbReference type="NCBI Taxonomy" id="946122"/>
    <lineage>
        <taxon>Eukaryota</taxon>
        <taxon>Fungi</taxon>
        <taxon>Dikarya</taxon>
        <taxon>Basidiomycota</taxon>
        <taxon>Agaricomycotina</taxon>
        <taxon>Agaricomycetes</taxon>
        <taxon>Agaricomycetidae</taxon>
        <taxon>Agaricales</taxon>
        <taxon>Pluteineae</taxon>
        <taxon>Amanitaceae</taxon>
        <taxon>Amanita</taxon>
    </lineage>
</organism>
<dbReference type="Proteomes" id="UP000054549">
    <property type="component" value="Unassembled WGS sequence"/>
</dbReference>
<dbReference type="EMBL" id="KN818307">
    <property type="protein sequence ID" value="KIL59934.1"/>
    <property type="molecule type" value="Genomic_DNA"/>
</dbReference>
<keyword evidence="2" id="KW-1185">Reference proteome</keyword>